<dbReference type="Proteomes" id="UP000663864">
    <property type="component" value="Unassembled WGS sequence"/>
</dbReference>
<evidence type="ECO:0000313" key="3">
    <source>
        <dbReference type="Proteomes" id="UP000663836"/>
    </source>
</evidence>
<dbReference type="Proteomes" id="UP000663836">
    <property type="component" value="Unassembled WGS sequence"/>
</dbReference>
<dbReference type="EMBL" id="CAJNOT010010980">
    <property type="protein sequence ID" value="CAF1532478.1"/>
    <property type="molecule type" value="Genomic_DNA"/>
</dbReference>
<feature type="non-terminal residue" evidence="2">
    <location>
        <position position="53"/>
    </location>
</feature>
<dbReference type="AlphaFoldDB" id="A0A820I904"/>
<evidence type="ECO:0000313" key="2">
    <source>
        <dbReference type="EMBL" id="CAF4303532.1"/>
    </source>
</evidence>
<sequence>MTVVTLQASSDVDVQQQSQTPSNTTFEWKTLTETFTDNTNSTKYNDLIQSILR</sequence>
<name>A0A820I904_9BILA</name>
<gene>
    <name evidence="2" type="ORF">JBS370_LOCUS40471</name>
    <name evidence="1" type="ORF">ZHD862_LOCUS38791</name>
</gene>
<organism evidence="2 3">
    <name type="scientific">Rotaria sordida</name>
    <dbReference type="NCBI Taxonomy" id="392033"/>
    <lineage>
        <taxon>Eukaryota</taxon>
        <taxon>Metazoa</taxon>
        <taxon>Spiralia</taxon>
        <taxon>Gnathifera</taxon>
        <taxon>Rotifera</taxon>
        <taxon>Eurotatoria</taxon>
        <taxon>Bdelloidea</taxon>
        <taxon>Philodinida</taxon>
        <taxon>Philodinidae</taxon>
        <taxon>Rotaria</taxon>
    </lineage>
</organism>
<protein>
    <submittedName>
        <fullName evidence="2">Uncharacterized protein</fullName>
    </submittedName>
</protein>
<comment type="caution">
    <text evidence="2">The sequence shown here is derived from an EMBL/GenBank/DDBJ whole genome shotgun (WGS) entry which is preliminary data.</text>
</comment>
<dbReference type="EMBL" id="CAJOBD010036419">
    <property type="protein sequence ID" value="CAF4303532.1"/>
    <property type="molecule type" value="Genomic_DNA"/>
</dbReference>
<accession>A0A820I904</accession>
<evidence type="ECO:0000313" key="1">
    <source>
        <dbReference type="EMBL" id="CAF1532478.1"/>
    </source>
</evidence>
<reference evidence="2" key="1">
    <citation type="submission" date="2021-02" db="EMBL/GenBank/DDBJ databases">
        <authorList>
            <person name="Nowell W R."/>
        </authorList>
    </citation>
    <scope>NUCLEOTIDE SEQUENCE</scope>
</reference>
<proteinExistence type="predicted"/>